<keyword evidence="5" id="KW-1185">Reference proteome</keyword>
<sequence length="269" mass="30543">MPAADMQMFLGVLLLCTLAACLVSRRTHFYVPFRMTWADALQHCRQNYHDLSAIESAQENQMVANARDGNPQFSWIGLYTSPLEDTWLWSSGENFNYSSWKEGCPESNLSGSCATLFKYRWMNIDCALPNTFFCYQWQMELVVVAENKTWEDALVHCRSLYTDLASLLTAAELTLAKSRSAPAQAARVWTSLRFLAGEWLWVDQGPDPGDVPLPPCPARTDRCGARNLAAGVWESRDCQERLSFICYRNSTERGSNRKQLSSTSDYRSN</sequence>
<dbReference type="PANTHER" id="PTHR45784">
    <property type="entry name" value="C-TYPE LECTIN DOMAIN FAMILY 20 MEMBER A-RELATED"/>
    <property type="match status" value="1"/>
</dbReference>
<dbReference type="InterPro" id="IPR018378">
    <property type="entry name" value="C-type_lectin_CS"/>
</dbReference>
<feature type="signal peptide" evidence="2">
    <location>
        <begin position="1"/>
        <end position="24"/>
    </location>
</feature>
<evidence type="ECO:0000313" key="5">
    <source>
        <dbReference type="Proteomes" id="UP000694580"/>
    </source>
</evidence>
<name>A0AAY4BLP1_9TELE</name>
<proteinExistence type="predicted"/>
<evidence type="ECO:0000256" key="2">
    <source>
        <dbReference type="SAM" id="SignalP"/>
    </source>
</evidence>
<dbReference type="InterPro" id="IPR016187">
    <property type="entry name" value="CTDL_fold"/>
</dbReference>
<keyword evidence="2" id="KW-0732">Signal</keyword>
<dbReference type="AlphaFoldDB" id="A0AAY4BLP1"/>
<dbReference type="PROSITE" id="PS50041">
    <property type="entry name" value="C_TYPE_LECTIN_2"/>
    <property type="match status" value="2"/>
</dbReference>
<feature type="domain" description="C-type lectin" evidence="3">
    <location>
        <begin position="134"/>
        <end position="247"/>
    </location>
</feature>
<evidence type="ECO:0000259" key="3">
    <source>
        <dbReference type="PROSITE" id="PS50041"/>
    </source>
</evidence>
<feature type="domain" description="C-type lectin" evidence="3">
    <location>
        <begin position="23"/>
        <end position="135"/>
    </location>
</feature>
<accession>A0AAY4BLP1</accession>
<dbReference type="CDD" id="cd00037">
    <property type="entry name" value="CLECT"/>
    <property type="match status" value="1"/>
</dbReference>
<protein>
    <recommendedName>
        <fullName evidence="3">C-type lectin domain-containing protein</fullName>
    </recommendedName>
</protein>
<dbReference type="GeneTree" id="ENSGT00940000163460"/>
<dbReference type="InterPro" id="IPR016186">
    <property type="entry name" value="C-type_lectin-like/link_sf"/>
</dbReference>
<reference evidence="4" key="2">
    <citation type="submission" date="2025-09" db="UniProtKB">
        <authorList>
            <consortium name="Ensembl"/>
        </authorList>
    </citation>
    <scope>IDENTIFICATION</scope>
</reference>
<feature type="chain" id="PRO_5044240099" description="C-type lectin domain-containing protein" evidence="2">
    <location>
        <begin position="25"/>
        <end position="269"/>
    </location>
</feature>
<evidence type="ECO:0000256" key="1">
    <source>
        <dbReference type="ARBA" id="ARBA00023157"/>
    </source>
</evidence>
<evidence type="ECO:0000313" key="4">
    <source>
        <dbReference type="Ensembl" id="ENSDCDP00010021006.1"/>
    </source>
</evidence>
<dbReference type="SUPFAM" id="SSF56436">
    <property type="entry name" value="C-type lectin-like"/>
    <property type="match status" value="2"/>
</dbReference>
<reference evidence="4" key="1">
    <citation type="submission" date="2025-08" db="UniProtKB">
        <authorList>
            <consortium name="Ensembl"/>
        </authorList>
    </citation>
    <scope>IDENTIFICATION</scope>
</reference>
<dbReference type="PROSITE" id="PS00615">
    <property type="entry name" value="C_TYPE_LECTIN_1"/>
    <property type="match status" value="1"/>
</dbReference>
<dbReference type="Gene3D" id="3.10.100.10">
    <property type="entry name" value="Mannose-Binding Protein A, subunit A"/>
    <property type="match status" value="2"/>
</dbReference>
<dbReference type="Proteomes" id="UP000694580">
    <property type="component" value="Unplaced"/>
</dbReference>
<dbReference type="Pfam" id="PF00059">
    <property type="entry name" value="Lectin_C"/>
    <property type="match status" value="2"/>
</dbReference>
<dbReference type="InterPro" id="IPR001304">
    <property type="entry name" value="C-type_lectin-like"/>
</dbReference>
<dbReference type="SMART" id="SM00034">
    <property type="entry name" value="CLECT"/>
    <property type="match status" value="2"/>
</dbReference>
<keyword evidence="1" id="KW-1015">Disulfide bond</keyword>
<dbReference type="Ensembl" id="ENSDCDT00010022895.1">
    <property type="protein sequence ID" value="ENSDCDP00010021006.1"/>
    <property type="gene ID" value="ENSDCDG00010010127.1"/>
</dbReference>
<organism evidence="4 5">
    <name type="scientific">Denticeps clupeoides</name>
    <name type="common">denticle herring</name>
    <dbReference type="NCBI Taxonomy" id="299321"/>
    <lineage>
        <taxon>Eukaryota</taxon>
        <taxon>Metazoa</taxon>
        <taxon>Chordata</taxon>
        <taxon>Craniata</taxon>
        <taxon>Vertebrata</taxon>
        <taxon>Euteleostomi</taxon>
        <taxon>Actinopterygii</taxon>
        <taxon>Neopterygii</taxon>
        <taxon>Teleostei</taxon>
        <taxon>Clupei</taxon>
        <taxon>Clupeiformes</taxon>
        <taxon>Denticipitoidei</taxon>
        <taxon>Denticipitidae</taxon>
        <taxon>Denticeps</taxon>
    </lineage>
</organism>
<dbReference type="PANTHER" id="PTHR45784:SF3">
    <property type="entry name" value="C-TYPE LECTIN DOMAIN FAMILY 4 MEMBER K-LIKE-RELATED"/>
    <property type="match status" value="1"/>
</dbReference>